<feature type="chain" id="PRO_5023080573" description="Hydrophobin" evidence="1">
    <location>
        <begin position="25"/>
        <end position="121"/>
    </location>
</feature>
<organism evidence="2 3">
    <name type="scientific">Puccinia graminis f. sp. tritici</name>
    <dbReference type="NCBI Taxonomy" id="56615"/>
    <lineage>
        <taxon>Eukaryota</taxon>
        <taxon>Fungi</taxon>
        <taxon>Dikarya</taxon>
        <taxon>Basidiomycota</taxon>
        <taxon>Pucciniomycotina</taxon>
        <taxon>Pucciniomycetes</taxon>
        <taxon>Pucciniales</taxon>
        <taxon>Pucciniaceae</taxon>
        <taxon>Puccinia</taxon>
    </lineage>
</organism>
<comment type="caution">
    <text evidence="2">The sequence shown here is derived from an EMBL/GenBank/DDBJ whole genome shotgun (WGS) entry which is preliminary data.</text>
</comment>
<dbReference type="EMBL" id="VDEP01000214">
    <property type="protein sequence ID" value="KAA1122926.1"/>
    <property type="molecule type" value="Genomic_DNA"/>
</dbReference>
<gene>
    <name evidence="2" type="ORF">PGTUg99_015176</name>
</gene>
<evidence type="ECO:0000256" key="1">
    <source>
        <dbReference type="SAM" id="SignalP"/>
    </source>
</evidence>
<proteinExistence type="predicted"/>
<dbReference type="Proteomes" id="UP000325313">
    <property type="component" value="Unassembled WGS sequence"/>
</dbReference>
<keyword evidence="1" id="KW-0732">Signal</keyword>
<evidence type="ECO:0008006" key="4">
    <source>
        <dbReference type="Google" id="ProtNLM"/>
    </source>
</evidence>
<protein>
    <recommendedName>
        <fullName evidence="4">Hydrophobin</fullName>
    </recommendedName>
</protein>
<evidence type="ECO:0000313" key="2">
    <source>
        <dbReference type="EMBL" id="KAA1122926.1"/>
    </source>
</evidence>
<sequence>MHFSNFSNMLSVIFMLLMVIACDTGQYAPFECPNAYCVFEDRLTIPINYAFGPARKPKIPLGDFVTCAYSRLPVGTPVNTCCDESVGDVINRSDDDPLIVWYDDYNKHGCHEIPEVSGPDI</sequence>
<evidence type="ECO:0000313" key="3">
    <source>
        <dbReference type="Proteomes" id="UP000325313"/>
    </source>
</evidence>
<reference evidence="2 3" key="1">
    <citation type="submission" date="2019-05" db="EMBL/GenBank/DDBJ databases">
        <title>Emergence of the Ug99 lineage of the wheat stem rust pathogen through somatic hybridization.</title>
        <authorList>
            <person name="Li F."/>
            <person name="Upadhyaya N.M."/>
            <person name="Sperschneider J."/>
            <person name="Matny O."/>
            <person name="Nguyen-Phuc H."/>
            <person name="Mago R."/>
            <person name="Raley C."/>
            <person name="Miller M.E."/>
            <person name="Silverstein K.A.T."/>
            <person name="Henningsen E."/>
            <person name="Hirsch C.D."/>
            <person name="Visser B."/>
            <person name="Pretorius Z.A."/>
            <person name="Steffenson B.J."/>
            <person name="Schwessinger B."/>
            <person name="Dodds P.N."/>
            <person name="Figueroa M."/>
        </authorList>
    </citation>
    <scope>NUCLEOTIDE SEQUENCE [LARGE SCALE GENOMIC DNA]</scope>
    <source>
        <strain evidence="2 3">Ug99</strain>
    </source>
</reference>
<name>A0A5B0RB10_PUCGR</name>
<dbReference type="AlphaFoldDB" id="A0A5B0RB10"/>
<feature type="signal peptide" evidence="1">
    <location>
        <begin position="1"/>
        <end position="24"/>
    </location>
</feature>
<accession>A0A5B0RB10</accession>